<name>A0A383W964_TETOB</name>
<sequence length="160" mass="15761">MAAPDYSELFASEKLSDLTIIIAEELEKQPNESLASEADTQAPSKRCKVSAGQQQSAAAEPEDAVDAATAGSAATAGAAASEPEADTVADAAGVAPAFEPGAGAGGSSSSSSSSSKVLAGHSLALYGCSSFCKTKLDSWSSSGSDGKLQICILVPQGASS</sequence>
<dbReference type="EMBL" id="FNXT01001193">
    <property type="protein sequence ID" value="SZX73554.1"/>
    <property type="molecule type" value="Genomic_DNA"/>
</dbReference>
<dbReference type="Proteomes" id="UP000256970">
    <property type="component" value="Unassembled WGS sequence"/>
</dbReference>
<accession>A0A383W964</accession>
<evidence type="ECO:0000313" key="3">
    <source>
        <dbReference type="Proteomes" id="UP000256970"/>
    </source>
</evidence>
<protein>
    <submittedName>
        <fullName evidence="2">Uncharacterized protein</fullName>
    </submittedName>
</protein>
<dbReference type="AlphaFoldDB" id="A0A383W964"/>
<keyword evidence="3" id="KW-1185">Reference proteome</keyword>
<evidence type="ECO:0000313" key="2">
    <source>
        <dbReference type="EMBL" id="SZX73554.1"/>
    </source>
</evidence>
<feature type="compositionally biased region" description="Low complexity" evidence="1">
    <location>
        <begin position="66"/>
        <end position="81"/>
    </location>
</feature>
<evidence type="ECO:0000256" key="1">
    <source>
        <dbReference type="SAM" id="MobiDB-lite"/>
    </source>
</evidence>
<feature type="region of interest" description="Disordered" evidence="1">
    <location>
        <begin position="27"/>
        <end position="115"/>
    </location>
</feature>
<organism evidence="2 3">
    <name type="scientific">Tetradesmus obliquus</name>
    <name type="common">Green alga</name>
    <name type="synonym">Acutodesmus obliquus</name>
    <dbReference type="NCBI Taxonomy" id="3088"/>
    <lineage>
        <taxon>Eukaryota</taxon>
        <taxon>Viridiplantae</taxon>
        <taxon>Chlorophyta</taxon>
        <taxon>core chlorophytes</taxon>
        <taxon>Chlorophyceae</taxon>
        <taxon>CS clade</taxon>
        <taxon>Sphaeropleales</taxon>
        <taxon>Scenedesmaceae</taxon>
        <taxon>Tetradesmus</taxon>
    </lineage>
</organism>
<reference evidence="2 3" key="1">
    <citation type="submission" date="2016-10" db="EMBL/GenBank/DDBJ databases">
        <authorList>
            <person name="Cai Z."/>
        </authorList>
    </citation>
    <scope>NUCLEOTIDE SEQUENCE [LARGE SCALE GENOMIC DNA]</scope>
</reference>
<feature type="compositionally biased region" description="Polar residues" evidence="1">
    <location>
        <begin position="31"/>
        <end position="43"/>
    </location>
</feature>
<gene>
    <name evidence="2" type="ORF">BQ4739_LOCUS13816</name>
</gene>
<proteinExistence type="predicted"/>